<comment type="caution">
    <text evidence="3">The sequence shown here is derived from an EMBL/GenBank/DDBJ whole genome shotgun (WGS) entry which is preliminary data.</text>
</comment>
<proteinExistence type="inferred from homology"/>
<feature type="domain" description="Glycoside hydrolase family 65 central catalytic" evidence="2">
    <location>
        <begin position="97"/>
        <end position="144"/>
    </location>
</feature>
<evidence type="ECO:0000313" key="4">
    <source>
        <dbReference type="Proteomes" id="UP000593567"/>
    </source>
</evidence>
<dbReference type="GO" id="GO:0004553">
    <property type="term" value="F:hydrolase activity, hydrolyzing O-glycosyl compounds"/>
    <property type="evidence" value="ECO:0007669"/>
    <property type="project" value="TreeGrafter"/>
</dbReference>
<dbReference type="PANTHER" id="PTHR11051">
    <property type="entry name" value="GLYCOSYL HYDROLASE-RELATED"/>
    <property type="match status" value="1"/>
</dbReference>
<dbReference type="InterPro" id="IPR005195">
    <property type="entry name" value="Glyco_hydro_65_M"/>
</dbReference>
<organism evidence="3 4">
    <name type="scientific">Bugula neritina</name>
    <name type="common">Brown bryozoan</name>
    <name type="synonym">Sertularia neritina</name>
    <dbReference type="NCBI Taxonomy" id="10212"/>
    <lineage>
        <taxon>Eukaryota</taxon>
        <taxon>Metazoa</taxon>
        <taxon>Spiralia</taxon>
        <taxon>Lophotrochozoa</taxon>
        <taxon>Bryozoa</taxon>
        <taxon>Gymnolaemata</taxon>
        <taxon>Cheilostomatida</taxon>
        <taxon>Flustrina</taxon>
        <taxon>Buguloidea</taxon>
        <taxon>Bugulidae</taxon>
        <taxon>Bugula</taxon>
    </lineage>
</organism>
<dbReference type="Pfam" id="PF03632">
    <property type="entry name" value="Glyco_hydro_65m"/>
    <property type="match status" value="1"/>
</dbReference>
<dbReference type="PANTHER" id="PTHR11051:SF8">
    <property type="entry name" value="PROTEIN-GLUCOSYLGALACTOSYLHYDROXYLYSINE GLUCOSIDASE"/>
    <property type="match status" value="1"/>
</dbReference>
<protein>
    <submittedName>
        <fullName evidence="3">ATHL1</fullName>
    </submittedName>
</protein>
<dbReference type="InterPro" id="IPR012341">
    <property type="entry name" value="6hp_glycosidase-like_sf"/>
</dbReference>
<reference evidence="3" key="1">
    <citation type="submission" date="2020-06" db="EMBL/GenBank/DDBJ databases">
        <title>Draft genome of Bugula neritina, a colonial animal packing powerful symbionts and potential medicines.</title>
        <authorList>
            <person name="Rayko M."/>
        </authorList>
    </citation>
    <scope>NUCLEOTIDE SEQUENCE [LARGE SCALE GENOMIC DNA]</scope>
    <source>
        <strain evidence="3">Kwan_BN1</strain>
    </source>
</reference>
<keyword evidence="4" id="KW-1185">Reference proteome</keyword>
<dbReference type="Gene3D" id="1.50.10.10">
    <property type="match status" value="1"/>
</dbReference>
<name>A0A7J7K7P6_BUGNE</name>
<evidence type="ECO:0000256" key="1">
    <source>
        <dbReference type="ARBA" id="ARBA00006768"/>
    </source>
</evidence>
<comment type="similarity">
    <text evidence="1">Belongs to the glycosyl hydrolase 65 family.</text>
</comment>
<evidence type="ECO:0000259" key="2">
    <source>
        <dbReference type="Pfam" id="PF03632"/>
    </source>
</evidence>
<gene>
    <name evidence="3" type="ORF">EB796_008043</name>
</gene>
<sequence length="165" mass="19104">MSIDVTKERSLAQYTEGKRLAASSALYQLHCESWTRQWQESRIDVWSSDLLTTQTVYGCQYYLMSSLPSLSYYQSFAPGEFFGLSPESLAYGDMSEDDYLGHVFWDQETWMYSPFLLLQPQLAQSMLNTRLRVLNQARKNAVNNKVERRSVSMGTRRVRNPSVTI</sequence>
<evidence type="ECO:0000313" key="3">
    <source>
        <dbReference type="EMBL" id="KAF6033648.1"/>
    </source>
</evidence>
<dbReference type="SUPFAM" id="SSF48208">
    <property type="entry name" value="Six-hairpin glycosidases"/>
    <property type="match status" value="1"/>
</dbReference>
<accession>A0A7J7K7P6</accession>
<dbReference type="InterPro" id="IPR008928">
    <property type="entry name" value="6-hairpin_glycosidase_sf"/>
</dbReference>
<dbReference type="AlphaFoldDB" id="A0A7J7K7P6"/>
<dbReference type="GO" id="GO:0005975">
    <property type="term" value="P:carbohydrate metabolic process"/>
    <property type="evidence" value="ECO:0007669"/>
    <property type="project" value="InterPro"/>
</dbReference>
<dbReference type="Proteomes" id="UP000593567">
    <property type="component" value="Unassembled WGS sequence"/>
</dbReference>
<dbReference type="OrthoDB" id="200349at2759"/>
<dbReference type="EMBL" id="VXIV02001271">
    <property type="protein sequence ID" value="KAF6033648.1"/>
    <property type="molecule type" value="Genomic_DNA"/>
</dbReference>